<evidence type="ECO:0000313" key="10">
    <source>
        <dbReference type="EMBL" id="QUH22567.1"/>
    </source>
</evidence>
<keyword evidence="5 8" id="KW-0812">Transmembrane</keyword>
<dbReference type="AlphaFoldDB" id="A0A8T8K3K6"/>
<keyword evidence="11" id="KW-1185">Reference proteome</keyword>
<feature type="transmembrane region" description="Helical" evidence="8">
    <location>
        <begin position="164"/>
        <end position="195"/>
    </location>
</feature>
<evidence type="ECO:0000256" key="5">
    <source>
        <dbReference type="ARBA" id="ARBA00022692"/>
    </source>
</evidence>
<feature type="transmembrane region" description="Helical" evidence="8">
    <location>
        <begin position="430"/>
        <end position="451"/>
    </location>
</feature>
<dbReference type="KEGG" id="meme:HYG87_01680"/>
<keyword evidence="7 8" id="KW-0472">Membrane</keyword>
<dbReference type="EMBL" id="CP058560">
    <property type="protein sequence ID" value="QUH22567.1"/>
    <property type="molecule type" value="Genomic_DNA"/>
</dbReference>
<evidence type="ECO:0000259" key="9">
    <source>
        <dbReference type="Pfam" id="PF13231"/>
    </source>
</evidence>
<organism evidence="10 11">
    <name type="scientific">Methanobacterium alkalithermotolerans</name>
    <dbReference type="NCBI Taxonomy" id="2731220"/>
    <lineage>
        <taxon>Archaea</taxon>
        <taxon>Methanobacteriati</taxon>
        <taxon>Methanobacteriota</taxon>
        <taxon>Methanomada group</taxon>
        <taxon>Methanobacteria</taxon>
        <taxon>Methanobacteriales</taxon>
        <taxon>Methanobacteriaceae</taxon>
        <taxon>Methanobacterium</taxon>
    </lineage>
</organism>
<name>A0A8T8K3K6_9EURY</name>
<evidence type="ECO:0000256" key="2">
    <source>
        <dbReference type="ARBA" id="ARBA00022475"/>
    </source>
</evidence>
<comment type="subcellular location">
    <subcellularLocation>
        <location evidence="1">Cell membrane</location>
        <topology evidence="1">Multi-pass membrane protein</topology>
    </subcellularLocation>
</comment>
<sequence>MGKITDIIHKNKVSLIFMALLGLLMLIITYELVSIQSQIGVAYWDIFLYLNNALKMAGMGIGDTLHLSPFLPFLTSLLFRAGYVFELSLFMISGVFYIMGALGMYLLLKIRFNEYESLAGALSYATFTILMAWAVSGALDAPAISLSIWALYFTYQASKNDSRYYYLAFPLAMLAFLTRYTSGLIIIPMLLLIFFNQPQKEEIKNGVKGIILGVLIYLPFMWYFYRQIGKPFPFISQFSASAAGTATELNPGYNLDLLYYLKNIPQYLSSPAPDNYSQLLWPSQQTPDLLAYVLLGLIITGIIIYIIKIALKTRKTLKTPQNYLKAAGVLIMGLLLIFTYGSISYVYSEVLLILWALSVFYLLRDYKLKYLDLDLMFLTWFFAFFIMHSFHPVKVDRYFITMVPPLAYGVALGIRQISSLIQTKFKNTTWISPAISLVLVLALLLSAVSYMDNMPREDEVVLIEKETAEWLINYDPEFEDRVIAAVRGPAYSWYLKKFVYTRIPGKVSPDVFQELFEEVNPDYYIYTGEGKLTLDGYTIIRQRGNVTVYEKNNLK</sequence>
<keyword evidence="3" id="KW-0328">Glycosyltransferase</keyword>
<dbReference type="InterPro" id="IPR038731">
    <property type="entry name" value="RgtA/B/C-like"/>
</dbReference>
<dbReference type="InterPro" id="IPR050297">
    <property type="entry name" value="LipidA_mod_glycosyltrf_83"/>
</dbReference>
<keyword evidence="4" id="KW-0808">Transferase</keyword>
<dbReference type="GeneID" id="64819434"/>
<reference evidence="10" key="1">
    <citation type="submission" date="2020-07" db="EMBL/GenBank/DDBJ databases">
        <title>Methanobacterium. sp. MethCan genome.</title>
        <authorList>
            <person name="Postec A."/>
            <person name="Quemeneur M."/>
        </authorList>
    </citation>
    <scope>NUCLEOTIDE SEQUENCE</scope>
    <source>
        <strain evidence="10">MethCAN</strain>
    </source>
</reference>
<dbReference type="GO" id="GO:0016763">
    <property type="term" value="F:pentosyltransferase activity"/>
    <property type="evidence" value="ECO:0007669"/>
    <property type="project" value="TreeGrafter"/>
</dbReference>
<dbReference type="Pfam" id="PF13231">
    <property type="entry name" value="PMT_2"/>
    <property type="match status" value="1"/>
</dbReference>
<feature type="transmembrane region" description="Helical" evidence="8">
    <location>
        <begin position="323"/>
        <end position="340"/>
    </location>
</feature>
<feature type="transmembrane region" description="Helical" evidence="8">
    <location>
        <begin position="375"/>
        <end position="393"/>
    </location>
</feature>
<dbReference type="GO" id="GO:0008610">
    <property type="term" value="P:lipid biosynthetic process"/>
    <property type="evidence" value="ECO:0007669"/>
    <property type="project" value="UniProtKB-ARBA"/>
</dbReference>
<evidence type="ECO:0000256" key="8">
    <source>
        <dbReference type="SAM" id="Phobius"/>
    </source>
</evidence>
<dbReference type="OrthoDB" id="71427at2157"/>
<evidence type="ECO:0000256" key="7">
    <source>
        <dbReference type="ARBA" id="ARBA00023136"/>
    </source>
</evidence>
<feature type="transmembrane region" description="Helical" evidence="8">
    <location>
        <begin position="129"/>
        <end position="152"/>
    </location>
</feature>
<evidence type="ECO:0000256" key="1">
    <source>
        <dbReference type="ARBA" id="ARBA00004651"/>
    </source>
</evidence>
<evidence type="ECO:0000313" key="11">
    <source>
        <dbReference type="Proteomes" id="UP000681041"/>
    </source>
</evidence>
<dbReference type="PANTHER" id="PTHR33908">
    <property type="entry name" value="MANNOSYLTRANSFERASE YKCB-RELATED"/>
    <property type="match status" value="1"/>
</dbReference>
<feature type="domain" description="Glycosyltransferase RgtA/B/C/D-like" evidence="9">
    <location>
        <begin position="69"/>
        <end position="219"/>
    </location>
</feature>
<proteinExistence type="predicted"/>
<feature type="transmembrane region" description="Helical" evidence="8">
    <location>
        <begin position="207"/>
        <end position="225"/>
    </location>
</feature>
<dbReference type="RefSeq" id="WP_211533511.1">
    <property type="nucleotide sequence ID" value="NZ_CP058560.1"/>
</dbReference>
<evidence type="ECO:0000256" key="4">
    <source>
        <dbReference type="ARBA" id="ARBA00022679"/>
    </source>
</evidence>
<feature type="transmembrane region" description="Helical" evidence="8">
    <location>
        <begin position="289"/>
        <end position="311"/>
    </location>
</feature>
<feature type="transmembrane region" description="Helical" evidence="8">
    <location>
        <begin position="89"/>
        <end position="108"/>
    </location>
</feature>
<evidence type="ECO:0000256" key="6">
    <source>
        <dbReference type="ARBA" id="ARBA00022989"/>
    </source>
</evidence>
<protein>
    <submittedName>
        <fullName evidence="10">Glycosyltransferase family 39 protein</fullName>
    </submittedName>
</protein>
<accession>A0A8T8K3K6</accession>
<feature type="transmembrane region" description="Helical" evidence="8">
    <location>
        <begin position="346"/>
        <end position="363"/>
    </location>
</feature>
<keyword evidence="2" id="KW-1003">Cell membrane</keyword>
<dbReference type="GO" id="GO:0005886">
    <property type="term" value="C:plasma membrane"/>
    <property type="evidence" value="ECO:0007669"/>
    <property type="project" value="UniProtKB-SubCell"/>
</dbReference>
<dbReference type="PANTHER" id="PTHR33908:SF11">
    <property type="entry name" value="MEMBRANE PROTEIN"/>
    <property type="match status" value="1"/>
</dbReference>
<feature type="transmembrane region" description="Helical" evidence="8">
    <location>
        <begin position="12"/>
        <end position="29"/>
    </location>
</feature>
<keyword evidence="6 8" id="KW-1133">Transmembrane helix</keyword>
<evidence type="ECO:0000256" key="3">
    <source>
        <dbReference type="ARBA" id="ARBA00022676"/>
    </source>
</evidence>
<dbReference type="Proteomes" id="UP000681041">
    <property type="component" value="Chromosome"/>
</dbReference>
<gene>
    <name evidence="10" type="ORF">HYG87_01680</name>
</gene>